<dbReference type="PIRSF" id="PIRSF034934">
    <property type="entry name" value="AbiF_AbiD"/>
    <property type="match status" value="1"/>
</dbReference>
<dbReference type="EMBL" id="CP066558">
    <property type="protein sequence ID" value="QQF83078.1"/>
    <property type="molecule type" value="Genomic_DNA"/>
</dbReference>
<protein>
    <submittedName>
        <fullName evidence="1">Abi family protein</fullName>
    </submittedName>
</protein>
<proteinExistence type="predicted"/>
<gene>
    <name evidence="1" type="ORF">JFL49_04035</name>
</gene>
<evidence type="ECO:0000313" key="2">
    <source>
        <dbReference type="Proteomes" id="UP000595373"/>
    </source>
</evidence>
<dbReference type="Pfam" id="PF07751">
    <property type="entry name" value="Abi_2"/>
    <property type="match status" value="1"/>
</dbReference>
<organism evidence="1 2">
    <name type="scientific">Histophilus somni</name>
    <name type="common">Haemophilus somnus</name>
    <dbReference type="NCBI Taxonomy" id="731"/>
    <lineage>
        <taxon>Bacteria</taxon>
        <taxon>Pseudomonadati</taxon>
        <taxon>Pseudomonadota</taxon>
        <taxon>Gammaproteobacteria</taxon>
        <taxon>Pasteurellales</taxon>
        <taxon>Pasteurellaceae</taxon>
        <taxon>Histophilus</taxon>
    </lineage>
</organism>
<evidence type="ECO:0000313" key="1">
    <source>
        <dbReference type="EMBL" id="QQF83078.1"/>
    </source>
</evidence>
<dbReference type="AlphaFoldDB" id="A0A9Q6Z237"/>
<dbReference type="RefSeq" id="WP_075294494.1">
    <property type="nucleotide sequence ID" value="NZ_CP018802.1"/>
</dbReference>
<keyword evidence="2" id="KW-1185">Reference proteome</keyword>
<dbReference type="OrthoDB" id="5363652at2"/>
<dbReference type="Proteomes" id="UP000595373">
    <property type="component" value="Chromosome"/>
</dbReference>
<reference evidence="1 2" key="1">
    <citation type="submission" date="2020-12" db="EMBL/GenBank/DDBJ databases">
        <title>ASc-MMNZ-VFA-070.</title>
        <authorList>
            <person name="Schryvers A."/>
            <person name="Mostafa Nazari M."/>
            <person name="Farshchi Andisi V."/>
            <person name="Timsit E."/>
            <person name="Walter Morck D."/>
        </authorList>
    </citation>
    <scope>NUCLEOTIDE SEQUENCE [LARGE SCALE GENOMIC DNA]</scope>
    <source>
        <strain evidence="1 2">ASc-MMNZ-VFA-070</strain>
    </source>
</reference>
<name>A0A9Q6Z237_HISSO</name>
<accession>A0A9Q6Z237</accession>
<dbReference type="InterPro" id="IPR011664">
    <property type="entry name" value="Abi_system_AbiD/AbiF-like"/>
</dbReference>
<dbReference type="InterPro" id="IPR017034">
    <property type="entry name" value="Abi_system_AbiD/AbiF"/>
</dbReference>
<sequence length="326" mass="38767">MERKIKSWKDYDDLLKLLSIRKMDVENQQRTLHYLKNIGYYRLSGYWYPFKQKDEQNSQKEQKTILLDEFKTGTCFSDILALYIFDKQLRFLALDALERIEMAVKNDVVHLLGKLHPLAHIEPYQIDQDTGKKVCYLHPNFIAKGDKYSKWKDKHNQLIKRARNRDAIKHYNEQYAGVLPIWVSAEVWDFGLLSQLFSGLRYNDKNTIAAKYGVKDGKTFEQWLKSLNFIRNVCAHHSRLWNLNIINTSAPLEELSSINQYRIFMYLCMMQKLLTIINPKSTWNERLYQLLNTFPEPKNKAVSVHDIGLPKDWEELEIWKNIKDKK</sequence>